<feature type="transmembrane region" description="Helical" evidence="1">
    <location>
        <begin position="278"/>
        <end position="296"/>
    </location>
</feature>
<dbReference type="EMBL" id="UOEU01000853">
    <property type="protein sequence ID" value="VAW41697.1"/>
    <property type="molecule type" value="Genomic_DNA"/>
</dbReference>
<keyword evidence="1" id="KW-0472">Membrane</keyword>
<feature type="transmembrane region" description="Helical" evidence="1">
    <location>
        <begin position="12"/>
        <end position="34"/>
    </location>
</feature>
<keyword evidence="1" id="KW-1133">Transmembrane helix</keyword>
<evidence type="ECO:0000256" key="1">
    <source>
        <dbReference type="SAM" id="Phobius"/>
    </source>
</evidence>
<protein>
    <recommendedName>
        <fullName evidence="3">DUF2029 domain-containing protein</fullName>
    </recommendedName>
</protein>
<accession>A0A3B0VTA2</accession>
<reference evidence="2" key="1">
    <citation type="submission" date="2018-06" db="EMBL/GenBank/DDBJ databases">
        <authorList>
            <person name="Zhirakovskaya E."/>
        </authorList>
    </citation>
    <scope>NUCLEOTIDE SEQUENCE</scope>
</reference>
<feature type="transmembrane region" description="Helical" evidence="1">
    <location>
        <begin position="251"/>
        <end position="272"/>
    </location>
</feature>
<feature type="transmembrane region" description="Helical" evidence="1">
    <location>
        <begin position="132"/>
        <end position="158"/>
    </location>
</feature>
<feature type="transmembrane region" description="Helical" evidence="1">
    <location>
        <begin position="165"/>
        <end position="187"/>
    </location>
</feature>
<evidence type="ECO:0008006" key="3">
    <source>
        <dbReference type="Google" id="ProtNLM"/>
    </source>
</evidence>
<sequence>MSKSEKLQTTAWFATAIGYVLGYQYLAVGGYEWILFRQAALNNGLADKVANPPYIFSLLYPLATLSPRVGLLLYTLLAVMSLYFVYRLSGINKWLLLFSFPTVWNLFSAQLDTFSTLGVALGWWAVKEKRPFLIGVALVLLGIKPQATFGLAIVYAIWGWHWKILIAPVFVMLYSFALFGFWPPNWVIHVLNQSSGENAFFNGGLGAFPWGLLAWVPLILGRKFYNQTQFATASIAATLLSSPYVGSYSTMVFLGLPAFWFSYIIAIPWRLLTPDFNILFYCLPIVVLYPLLNKLLRKRFSIVL</sequence>
<organism evidence="2">
    <name type="scientific">hydrothermal vent metagenome</name>
    <dbReference type="NCBI Taxonomy" id="652676"/>
    <lineage>
        <taxon>unclassified sequences</taxon>
        <taxon>metagenomes</taxon>
        <taxon>ecological metagenomes</taxon>
    </lineage>
</organism>
<feature type="transmembrane region" description="Helical" evidence="1">
    <location>
        <begin position="106"/>
        <end position="126"/>
    </location>
</feature>
<proteinExistence type="predicted"/>
<name>A0A3B0VTA2_9ZZZZ</name>
<gene>
    <name evidence="2" type="ORF">MNBD_CHLOROFLEXI01-3275</name>
</gene>
<feature type="transmembrane region" description="Helical" evidence="1">
    <location>
        <begin position="54"/>
        <end position="85"/>
    </location>
</feature>
<keyword evidence="1" id="KW-0812">Transmembrane</keyword>
<dbReference type="AlphaFoldDB" id="A0A3B0VTA2"/>
<evidence type="ECO:0000313" key="2">
    <source>
        <dbReference type="EMBL" id="VAW41697.1"/>
    </source>
</evidence>
<feature type="transmembrane region" description="Helical" evidence="1">
    <location>
        <begin position="199"/>
        <end position="220"/>
    </location>
</feature>